<evidence type="ECO:0000256" key="1">
    <source>
        <dbReference type="SAM" id="MobiDB-lite"/>
    </source>
</evidence>
<feature type="compositionally biased region" description="Polar residues" evidence="1">
    <location>
        <begin position="48"/>
        <end position="60"/>
    </location>
</feature>
<protein>
    <submittedName>
        <fullName evidence="2">Uncharacterized protein</fullName>
    </submittedName>
</protein>
<feature type="non-terminal residue" evidence="2">
    <location>
        <position position="1"/>
    </location>
</feature>
<proteinExistence type="predicted"/>
<feature type="region of interest" description="Disordered" evidence="1">
    <location>
        <begin position="1"/>
        <end position="60"/>
    </location>
</feature>
<keyword evidence="3" id="KW-1185">Reference proteome</keyword>
<organism evidence="2 3">
    <name type="scientific">Trifolium medium</name>
    <dbReference type="NCBI Taxonomy" id="97028"/>
    <lineage>
        <taxon>Eukaryota</taxon>
        <taxon>Viridiplantae</taxon>
        <taxon>Streptophyta</taxon>
        <taxon>Embryophyta</taxon>
        <taxon>Tracheophyta</taxon>
        <taxon>Spermatophyta</taxon>
        <taxon>Magnoliopsida</taxon>
        <taxon>eudicotyledons</taxon>
        <taxon>Gunneridae</taxon>
        <taxon>Pentapetalae</taxon>
        <taxon>rosids</taxon>
        <taxon>fabids</taxon>
        <taxon>Fabales</taxon>
        <taxon>Fabaceae</taxon>
        <taxon>Papilionoideae</taxon>
        <taxon>50 kb inversion clade</taxon>
        <taxon>NPAAA clade</taxon>
        <taxon>Hologalegina</taxon>
        <taxon>IRL clade</taxon>
        <taxon>Trifolieae</taxon>
        <taxon>Trifolium</taxon>
    </lineage>
</organism>
<comment type="caution">
    <text evidence="2">The sequence shown here is derived from an EMBL/GenBank/DDBJ whole genome shotgun (WGS) entry which is preliminary data.</text>
</comment>
<dbReference type="EMBL" id="LXQA010440639">
    <property type="protein sequence ID" value="MCI52013.1"/>
    <property type="molecule type" value="Genomic_DNA"/>
</dbReference>
<sequence>SRSSSIPEENTNFSGGDVQSDTEEQDDFGTKSGESHRSFPGNDLSVVLSATTGSSGQSGI</sequence>
<dbReference type="Proteomes" id="UP000265520">
    <property type="component" value="Unassembled WGS sequence"/>
</dbReference>
<reference evidence="2 3" key="1">
    <citation type="journal article" date="2018" name="Front. Plant Sci.">
        <title>Red Clover (Trifolium pratense) and Zigzag Clover (T. medium) - A Picture of Genomic Similarities and Differences.</title>
        <authorList>
            <person name="Dluhosova J."/>
            <person name="Istvanek J."/>
            <person name="Nedelnik J."/>
            <person name="Repkova J."/>
        </authorList>
    </citation>
    <scope>NUCLEOTIDE SEQUENCE [LARGE SCALE GENOMIC DNA]</scope>
    <source>
        <strain evidence="3">cv. 10/8</strain>
        <tissue evidence="2">Leaf</tissue>
    </source>
</reference>
<feature type="compositionally biased region" description="Polar residues" evidence="1">
    <location>
        <begin position="1"/>
        <end position="19"/>
    </location>
</feature>
<accession>A0A392ST39</accession>
<evidence type="ECO:0000313" key="2">
    <source>
        <dbReference type="EMBL" id="MCI52013.1"/>
    </source>
</evidence>
<name>A0A392ST39_9FABA</name>
<dbReference type="AlphaFoldDB" id="A0A392ST39"/>
<evidence type="ECO:0000313" key="3">
    <source>
        <dbReference type="Proteomes" id="UP000265520"/>
    </source>
</evidence>